<gene>
    <name evidence="2" type="ORF">NTEN_LOCUS11604</name>
    <name evidence="3" type="ORF">NTEN_LOCUS18058</name>
</gene>
<evidence type="ECO:0000313" key="2">
    <source>
        <dbReference type="EMBL" id="CAB0006127.1"/>
    </source>
</evidence>
<keyword evidence="4" id="KW-1185">Reference proteome</keyword>
<dbReference type="EMBL" id="CADCXU010026728">
    <property type="protein sequence ID" value="CAB0013447.1"/>
    <property type="molecule type" value="Genomic_DNA"/>
</dbReference>
<feature type="compositionally biased region" description="Basic residues" evidence="1">
    <location>
        <begin position="35"/>
        <end position="47"/>
    </location>
</feature>
<accession>A0A6H5HBG5</accession>
<evidence type="ECO:0000313" key="4">
    <source>
        <dbReference type="Proteomes" id="UP000479000"/>
    </source>
</evidence>
<organism evidence="3 4">
    <name type="scientific">Nesidiocoris tenuis</name>
    <dbReference type="NCBI Taxonomy" id="355587"/>
    <lineage>
        <taxon>Eukaryota</taxon>
        <taxon>Metazoa</taxon>
        <taxon>Ecdysozoa</taxon>
        <taxon>Arthropoda</taxon>
        <taxon>Hexapoda</taxon>
        <taxon>Insecta</taxon>
        <taxon>Pterygota</taxon>
        <taxon>Neoptera</taxon>
        <taxon>Paraneoptera</taxon>
        <taxon>Hemiptera</taxon>
        <taxon>Heteroptera</taxon>
        <taxon>Panheteroptera</taxon>
        <taxon>Cimicomorpha</taxon>
        <taxon>Miridae</taxon>
        <taxon>Dicyphina</taxon>
        <taxon>Nesidiocoris</taxon>
    </lineage>
</organism>
<sequence>MGHPESHFEAFTIQLSLLTNLRITYLPKKCSTGMRNKKLSRPKRSVTKTKPIDAPAARKLTSAISSKDVTTRVKRSAERES</sequence>
<dbReference type="Proteomes" id="UP000479000">
    <property type="component" value="Unassembled WGS sequence"/>
</dbReference>
<feature type="region of interest" description="Disordered" evidence="1">
    <location>
        <begin position="33"/>
        <end position="81"/>
    </location>
</feature>
<dbReference type="AlphaFoldDB" id="A0A6H5HBG5"/>
<proteinExistence type="predicted"/>
<evidence type="ECO:0000313" key="3">
    <source>
        <dbReference type="EMBL" id="CAB0013447.1"/>
    </source>
</evidence>
<feature type="compositionally biased region" description="Basic and acidic residues" evidence="1">
    <location>
        <begin position="69"/>
        <end position="81"/>
    </location>
</feature>
<name>A0A6H5HBG5_9HEMI</name>
<evidence type="ECO:0000256" key="1">
    <source>
        <dbReference type="SAM" id="MobiDB-lite"/>
    </source>
</evidence>
<protein>
    <submittedName>
        <fullName evidence="3">Uncharacterized protein</fullName>
    </submittedName>
</protein>
<reference evidence="3 4" key="1">
    <citation type="submission" date="2020-02" db="EMBL/GenBank/DDBJ databases">
        <authorList>
            <person name="Ferguson B K."/>
        </authorList>
    </citation>
    <scope>NUCLEOTIDE SEQUENCE [LARGE SCALE GENOMIC DNA]</scope>
</reference>
<dbReference type="EMBL" id="CADCXU010017341">
    <property type="protein sequence ID" value="CAB0006127.1"/>
    <property type="molecule type" value="Genomic_DNA"/>
</dbReference>